<organism evidence="1 2">
    <name type="scientific">Thermanaerosceptrum fracticalcis</name>
    <dbReference type="NCBI Taxonomy" id="1712410"/>
    <lineage>
        <taxon>Bacteria</taxon>
        <taxon>Bacillati</taxon>
        <taxon>Bacillota</taxon>
        <taxon>Clostridia</taxon>
        <taxon>Eubacteriales</taxon>
        <taxon>Peptococcaceae</taxon>
        <taxon>Thermanaerosceptrum</taxon>
    </lineage>
</organism>
<dbReference type="AlphaFoldDB" id="A0A7G6E357"/>
<dbReference type="KEGG" id="tfr:BR63_09420"/>
<protein>
    <submittedName>
        <fullName evidence="1">Uncharacterized protein</fullName>
    </submittedName>
</protein>
<evidence type="ECO:0000313" key="1">
    <source>
        <dbReference type="EMBL" id="QNB46511.1"/>
    </source>
</evidence>
<evidence type="ECO:0000313" key="2">
    <source>
        <dbReference type="Proteomes" id="UP000515847"/>
    </source>
</evidence>
<dbReference type="Proteomes" id="UP000515847">
    <property type="component" value="Chromosome"/>
</dbReference>
<name>A0A7G6E357_THEFR</name>
<dbReference type="RefSeq" id="WP_034422075.1">
    <property type="nucleotide sequence ID" value="NZ_CP045798.1"/>
</dbReference>
<dbReference type="EMBL" id="CP045798">
    <property type="protein sequence ID" value="QNB46511.1"/>
    <property type="molecule type" value="Genomic_DNA"/>
</dbReference>
<reference evidence="1 2" key="1">
    <citation type="journal article" date="2019" name="Front. Microbiol.">
        <title>Thermoanaerosceptrum fracticalcis gen. nov. sp. nov., a Novel Fumarate-Fermenting Microorganism From a Deep Fractured Carbonate Aquifer of the US Great Basin.</title>
        <authorList>
            <person name="Hamilton-Brehm S.D."/>
            <person name="Stewart L.E."/>
            <person name="Zavarin M."/>
            <person name="Caldwell M."/>
            <person name="Lawson P.A."/>
            <person name="Onstott T.C."/>
            <person name="Grzymski J."/>
            <person name="Neveux I."/>
            <person name="Lollar B.S."/>
            <person name="Russell C.E."/>
            <person name="Moser D.P."/>
        </authorList>
    </citation>
    <scope>NUCLEOTIDE SEQUENCE [LARGE SCALE GENOMIC DNA]</scope>
    <source>
        <strain evidence="1 2">DRI-13</strain>
    </source>
</reference>
<gene>
    <name evidence="1" type="ORF">BR63_09420</name>
</gene>
<sequence>MSYKWADNEAGEKSTLYMHKWRVPNPPPKSINVTVKFKGELELYDEAQCFGEYTSDFTPLGKFGFCHLKSSPFWGEVLFSVI</sequence>
<keyword evidence="2" id="KW-1185">Reference proteome</keyword>
<proteinExistence type="predicted"/>
<dbReference type="OrthoDB" id="2157513at2"/>
<accession>A0A7G6E357</accession>